<feature type="chain" id="PRO_5024353898" evidence="4">
    <location>
        <begin position="20"/>
        <end position="313"/>
    </location>
</feature>
<evidence type="ECO:0000313" key="6">
    <source>
        <dbReference type="EMBL" id="TLS71161.1"/>
    </source>
</evidence>
<dbReference type="GO" id="GO:0030313">
    <property type="term" value="C:cell envelope"/>
    <property type="evidence" value="ECO:0007669"/>
    <property type="project" value="UniProtKB-SubCell"/>
</dbReference>
<name>A0A5R9GY09_9BACT</name>
<evidence type="ECO:0000256" key="2">
    <source>
        <dbReference type="ARBA" id="ARBA00022729"/>
    </source>
</evidence>
<dbReference type="OrthoDB" id="5365401at2"/>
<feature type="domain" description="Imelysin-like" evidence="5">
    <location>
        <begin position="50"/>
        <end position="292"/>
    </location>
</feature>
<evidence type="ECO:0000256" key="1">
    <source>
        <dbReference type="ARBA" id="ARBA00004196"/>
    </source>
</evidence>
<feature type="signal peptide" evidence="4">
    <location>
        <begin position="1"/>
        <end position="19"/>
    </location>
</feature>
<evidence type="ECO:0000256" key="4">
    <source>
        <dbReference type="SAM" id="SignalP"/>
    </source>
</evidence>
<keyword evidence="2 4" id="KW-0732">Signal</keyword>
<dbReference type="Pfam" id="PF09375">
    <property type="entry name" value="Peptidase_M75"/>
    <property type="match status" value="1"/>
</dbReference>
<accession>A0A5R9GY09</accession>
<evidence type="ECO:0000313" key="7">
    <source>
        <dbReference type="Proteomes" id="UP000308001"/>
    </source>
</evidence>
<dbReference type="AlphaFoldDB" id="A0A5R9GY09"/>
<evidence type="ECO:0000256" key="3">
    <source>
        <dbReference type="SAM" id="Coils"/>
    </source>
</evidence>
<proteinExistence type="predicted"/>
<dbReference type="InterPro" id="IPR038352">
    <property type="entry name" value="Imelysin_sf"/>
</dbReference>
<comment type="subcellular location">
    <subcellularLocation>
        <location evidence="1">Cell envelope</location>
    </subcellularLocation>
</comment>
<gene>
    <name evidence="6" type="ORF">FE246_09390</name>
</gene>
<dbReference type="InterPro" id="IPR018976">
    <property type="entry name" value="Imelysin-like"/>
</dbReference>
<dbReference type="Proteomes" id="UP000308001">
    <property type="component" value="Unassembled WGS sequence"/>
</dbReference>
<reference evidence="6 7" key="1">
    <citation type="submission" date="2019-05" db="EMBL/GenBank/DDBJ databases">
        <title>Arcobacter cibarius and Arcobacter thereius providing challenges in identification an antibiotic susceptibility and Quinolone resistance.</title>
        <authorList>
            <person name="Busch A."/>
            <person name="Hanel I."/>
            <person name="Hotzel H."/>
            <person name="Tomaso H."/>
        </authorList>
    </citation>
    <scope>NUCLEOTIDE SEQUENCE [LARGE SCALE GENOMIC DNA]</scope>
    <source>
        <strain evidence="6 7">17CS1191_2</strain>
    </source>
</reference>
<keyword evidence="3" id="KW-0175">Coiled coil</keyword>
<protein>
    <submittedName>
        <fullName evidence="6">Imelysin</fullName>
    </submittedName>
</protein>
<sequence length="313" mass="36047">MMKKLIIVALFAINLFANSSVFQSILGNVSINDTNNAINSAKALQKGISKENFKKFLKDWKSVETLYLAGELDYDYIDTPRFIDVFNNLKEDLNSQMQRVIDSSKNVQTSLYKNSFKTINALEYVISKKELNSRDKEIIKVILDSIISHLEDIKEVYEAYLTNPTKDEKEEIAILVNSLVASSYRLKEWRIGNPAGLSTKYKNDQKNNRAEYFLSQNSFEAIISILETQLKVVDKQEYKNLYSFSYEKSAKEEIDKVSNTIKQTLEEINKLNKDDFSNASRIFELASYIHDLYYITIIEKLALKPEILDADGD</sequence>
<organism evidence="6 7">
    <name type="scientific">Aliarcobacter thereius</name>
    <dbReference type="NCBI Taxonomy" id="544718"/>
    <lineage>
        <taxon>Bacteria</taxon>
        <taxon>Pseudomonadati</taxon>
        <taxon>Campylobacterota</taxon>
        <taxon>Epsilonproteobacteria</taxon>
        <taxon>Campylobacterales</taxon>
        <taxon>Arcobacteraceae</taxon>
        <taxon>Aliarcobacter</taxon>
    </lineage>
</organism>
<feature type="coiled-coil region" evidence="3">
    <location>
        <begin position="247"/>
        <end position="274"/>
    </location>
</feature>
<dbReference type="EMBL" id="VBUF01000005">
    <property type="protein sequence ID" value="TLS71161.1"/>
    <property type="molecule type" value="Genomic_DNA"/>
</dbReference>
<evidence type="ECO:0000259" key="5">
    <source>
        <dbReference type="Pfam" id="PF09375"/>
    </source>
</evidence>
<comment type="caution">
    <text evidence="6">The sequence shown here is derived from an EMBL/GenBank/DDBJ whole genome shotgun (WGS) entry which is preliminary data.</text>
</comment>
<dbReference type="Gene3D" id="1.20.1420.20">
    <property type="entry name" value="M75 peptidase, HXXE motif"/>
    <property type="match status" value="1"/>
</dbReference>